<dbReference type="HOGENOM" id="CLU_1118212_0_0_2"/>
<dbReference type="RefSeq" id="WP_014406613.1">
    <property type="nucleotide sequence ID" value="NC_017034.1"/>
</dbReference>
<evidence type="ECO:0000313" key="1">
    <source>
        <dbReference type="EMBL" id="AFD00782.1"/>
    </source>
</evidence>
<sequence length="248" mass="26733">MLKKCGIAVVLLLMVISLTVGSMGSAMGQSPNGGIFIGKPPKHTVVILDLSSGEGQPQAMWNPHGLHVEPGTDGAYVQGRMIVREAGSDIQRAFPVKFYRHGPVPGKPFLESYRTSVAYTNGSEVPYFTLDSELALTNGSVESDCSAALGYDNVITTGQTVWHQAHVYSSTSLSVDLKWNNPADDLRLMIYTPDGHILGPYYDGSDGKSDGRISLEVDNQAGVAAGAWSFKVMGISVTGKDEYYLRVW</sequence>
<dbReference type="eggNOG" id="arCOG04987">
    <property type="taxonomic scope" value="Archaea"/>
</dbReference>
<keyword evidence="2" id="KW-1185">Reference proteome</keyword>
<dbReference type="AlphaFoldDB" id="H8I7B6"/>
<evidence type="ECO:0000313" key="2">
    <source>
        <dbReference type="Proteomes" id="UP000005233"/>
    </source>
</evidence>
<organism evidence="1 2">
    <name type="scientific">Methanocella conradii (strain DSM 24694 / JCM 17849 / CGMCC 1.5162 / HZ254)</name>
    <dbReference type="NCBI Taxonomy" id="1041930"/>
    <lineage>
        <taxon>Archaea</taxon>
        <taxon>Methanobacteriati</taxon>
        <taxon>Methanobacteriota</taxon>
        <taxon>Stenosarchaea group</taxon>
        <taxon>Methanomicrobia</taxon>
        <taxon>Methanocellales</taxon>
        <taxon>Methanocellaceae</taxon>
        <taxon>Methanocella</taxon>
    </lineage>
</organism>
<gene>
    <name evidence="1" type="ordered locus">Mtc_2043</name>
</gene>
<dbReference type="Gene3D" id="2.60.120.380">
    <property type="match status" value="1"/>
</dbReference>
<dbReference type="EMBL" id="CP003243">
    <property type="protein sequence ID" value="AFD00782.1"/>
    <property type="molecule type" value="Genomic_DNA"/>
</dbReference>
<name>H8I7B6_METCZ</name>
<proteinExistence type="predicted"/>
<protein>
    <submittedName>
        <fullName evidence="1">Uncharacterized protein</fullName>
    </submittedName>
</protein>
<dbReference type="KEGG" id="mez:Mtc_2043"/>
<reference evidence="1 2" key="1">
    <citation type="journal article" date="2012" name="J. Bacteriol.">
        <title>Complete genome sequence of a thermophilic methanogen, Methanocella conradii HZ254, isolated from Chinese rice field soil.</title>
        <authorList>
            <person name="Lu Z."/>
            <person name="Lu Y."/>
        </authorList>
    </citation>
    <scope>NUCLEOTIDE SEQUENCE [LARGE SCALE GENOMIC DNA]</scope>
    <source>
        <strain evidence="2">DSM 24694 / JCM 17849 / CGMCC 1.5162 / HZ254</strain>
    </source>
</reference>
<accession>H8I7B6</accession>
<dbReference type="STRING" id="1041930.Mtc_2043"/>
<dbReference type="Proteomes" id="UP000005233">
    <property type="component" value="Chromosome"/>
</dbReference>
<dbReference type="GeneID" id="25398970"/>
<dbReference type="OrthoDB" id="106319at2157"/>